<evidence type="ECO:0000256" key="7">
    <source>
        <dbReference type="ARBA" id="ARBA00022884"/>
    </source>
</evidence>
<dbReference type="PANTHER" id="PTHR23003">
    <property type="entry name" value="RNA RECOGNITION MOTIF RRM DOMAIN CONTAINING PROTEIN"/>
    <property type="match status" value="1"/>
</dbReference>
<evidence type="ECO:0000313" key="15">
    <source>
        <dbReference type="Proteomes" id="UP001291623"/>
    </source>
</evidence>
<dbReference type="FunFam" id="3.30.70.330:FF:000062">
    <property type="entry name" value="serine/arginine-rich splicing factor SR34A-like"/>
    <property type="match status" value="1"/>
</dbReference>
<dbReference type="InterPro" id="IPR012677">
    <property type="entry name" value="Nucleotide-bd_a/b_plait_sf"/>
</dbReference>
<feature type="region of interest" description="Disordered" evidence="12">
    <location>
        <begin position="202"/>
        <end position="266"/>
    </location>
</feature>
<evidence type="ECO:0000256" key="1">
    <source>
        <dbReference type="ARBA" id="ARBA00004324"/>
    </source>
</evidence>
<dbReference type="CDD" id="cd12599">
    <property type="entry name" value="RRM1_SF2_plant_like"/>
    <property type="match status" value="1"/>
</dbReference>
<proteinExistence type="inferred from homology"/>
<keyword evidence="5" id="KW-0747">Spliceosome</keyword>
<dbReference type="GO" id="GO:0016607">
    <property type="term" value="C:nuclear speck"/>
    <property type="evidence" value="ECO:0007669"/>
    <property type="project" value="UniProtKB-SubCell"/>
</dbReference>
<dbReference type="InterPro" id="IPR000504">
    <property type="entry name" value="RRM_dom"/>
</dbReference>
<keyword evidence="15" id="KW-1185">Reference proteome</keyword>
<dbReference type="Proteomes" id="UP001291623">
    <property type="component" value="Unassembled WGS sequence"/>
</dbReference>
<evidence type="ECO:0000256" key="3">
    <source>
        <dbReference type="ARBA" id="ARBA00022553"/>
    </source>
</evidence>
<evidence type="ECO:0000259" key="13">
    <source>
        <dbReference type="PROSITE" id="PS50102"/>
    </source>
</evidence>
<keyword evidence="6" id="KW-0677">Repeat</keyword>
<dbReference type="SUPFAM" id="SSF54928">
    <property type="entry name" value="RNA-binding domain, RBD"/>
    <property type="match status" value="1"/>
</dbReference>
<dbReference type="CDD" id="cd12602">
    <property type="entry name" value="RRM2_SF2_plant_like"/>
    <property type="match status" value="1"/>
</dbReference>
<protein>
    <recommendedName>
        <fullName evidence="13">RRM domain-containing protein</fullName>
    </recommendedName>
</protein>
<organism evidence="14 15">
    <name type="scientific">Anisodus tanguticus</name>
    <dbReference type="NCBI Taxonomy" id="243964"/>
    <lineage>
        <taxon>Eukaryota</taxon>
        <taxon>Viridiplantae</taxon>
        <taxon>Streptophyta</taxon>
        <taxon>Embryophyta</taxon>
        <taxon>Tracheophyta</taxon>
        <taxon>Spermatophyta</taxon>
        <taxon>Magnoliopsida</taxon>
        <taxon>eudicotyledons</taxon>
        <taxon>Gunneridae</taxon>
        <taxon>Pentapetalae</taxon>
        <taxon>asterids</taxon>
        <taxon>lamiids</taxon>
        <taxon>Solanales</taxon>
        <taxon>Solanaceae</taxon>
        <taxon>Solanoideae</taxon>
        <taxon>Hyoscyameae</taxon>
        <taxon>Anisodus</taxon>
    </lineage>
</organism>
<evidence type="ECO:0000256" key="11">
    <source>
        <dbReference type="PROSITE-ProRule" id="PRU00176"/>
    </source>
</evidence>
<comment type="caution">
    <text evidence="14">The sequence shown here is derived from an EMBL/GenBank/DDBJ whole genome shotgun (WGS) entry which is preliminary data.</text>
</comment>
<dbReference type="Gene3D" id="3.30.70.330">
    <property type="match status" value="2"/>
</dbReference>
<dbReference type="GO" id="GO:0008380">
    <property type="term" value="P:RNA splicing"/>
    <property type="evidence" value="ECO:0007669"/>
    <property type="project" value="UniProtKB-KW"/>
</dbReference>
<evidence type="ECO:0000313" key="14">
    <source>
        <dbReference type="EMBL" id="KAK4363597.1"/>
    </source>
</evidence>
<gene>
    <name evidence="14" type="ORF">RND71_018838</name>
</gene>
<name>A0AAE1S5J3_9SOLA</name>
<dbReference type="Pfam" id="PF00076">
    <property type="entry name" value="RRM_1"/>
    <property type="match status" value="2"/>
</dbReference>
<evidence type="ECO:0000256" key="8">
    <source>
        <dbReference type="ARBA" id="ARBA00023187"/>
    </source>
</evidence>
<evidence type="ECO:0000256" key="2">
    <source>
        <dbReference type="ARBA" id="ARBA00004642"/>
    </source>
</evidence>
<keyword evidence="7 11" id="KW-0694">RNA-binding</keyword>
<dbReference type="SMART" id="SM00360">
    <property type="entry name" value="RRM"/>
    <property type="match status" value="2"/>
</dbReference>
<comment type="similarity">
    <text evidence="10">Belongs to the splicing factor SR family. SR subfamily.</text>
</comment>
<dbReference type="InterPro" id="IPR035979">
    <property type="entry name" value="RBD_domain_sf"/>
</dbReference>
<dbReference type="PANTHER" id="PTHR23003:SF62">
    <property type="entry name" value="SERINE_ARGININE (SR)-TYPE SHUTTLING MRNA BINDING PROTEIN NPL3"/>
    <property type="match status" value="1"/>
</dbReference>
<dbReference type="EMBL" id="JAVYJV010000009">
    <property type="protein sequence ID" value="KAK4363597.1"/>
    <property type="molecule type" value="Genomic_DNA"/>
</dbReference>
<dbReference type="GO" id="GO:0005737">
    <property type="term" value="C:cytoplasm"/>
    <property type="evidence" value="ECO:0007669"/>
    <property type="project" value="TreeGrafter"/>
</dbReference>
<keyword evidence="8" id="KW-0508">mRNA splicing</keyword>
<dbReference type="GO" id="GO:0003729">
    <property type="term" value="F:mRNA binding"/>
    <property type="evidence" value="ECO:0007669"/>
    <property type="project" value="TreeGrafter"/>
</dbReference>
<comment type="subcellular location">
    <subcellularLocation>
        <location evidence="1">Nucleus speckle</location>
    </subcellularLocation>
    <subcellularLocation>
        <location evidence="2">Nucleus</location>
        <location evidence="2">Nucleoplasm</location>
    </subcellularLocation>
</comment>
<evidence type="ECO:0000256" key="5">
    <source>
        <dbReference type="ARBA" id="ARBA00022728"/>
    </source>
</evidence>
<dbReference type="PROSITE" id="PS50102">
    <property type="entry name" value="RRM"/>
    <property type="match status" value="2"/>
</dbReference>
<evidence type="ECO:0000256" key="12">
    <source>
        <dbReference type="SAM" id="MobiDB-lite"/>
    </source>
</evidence>
<keyword evidence="4" id="KW-0507">mRNA processing</keyword>
<sequence>MSRSSRTIYVGNLPGDIREREVEDLFYKYGPIAHIDLKIPPRPPGYAFVEFEEARDADDAIRGRDGYDFDGHRLRGSNSCLNCIFVDLSVSPKIIRLNLHMEGVVTHRQMIVIVAVMIVVVPITNLERPNGPILVTGLPHSASWQDLKDHMRRAGDVCFSQVFREGSGTTGIVDYTNYDDMKYAIKKLDESEFKNAFSRSTIRVKEHDSRSRSRSHSRGKSGSRIRSRSYSRSRSRSKSPKAKSSKRTRSRSRSVSSQPHSGLKGRSVSSSIKCVVTGHSVTERCLDTAFQNPLERMVVGVLDLEAGVLMLLILDICEDLGMHIRILSGYGLAYNKFCCGAVAAVAEIDCVVVPKEISMSFLVSSFSVSMKWLLNFFLGP</sequence>
<feature type="domain" description="RRM" evidence="13">
    <location>
        <begin position="131"/>
        <end position="209"/>
    </location>
</feature>
<accession>A0AAE1S5J3</accession>
<evidence type="ECO:0000256" key="6">
    <source>
        <dbReference type="ARBA" id="ARBA00022737"/>
    </source>
</evidence>
<evidence type="ECO:0000256" key="9">
    <source>
        <dbReference type="ARBA" id="ARBA00023242"/>
    </source>
</evidence>
<feature type="domain" description="RRM" evidence="13">
    <location>
        <begin position="6"/>
        <end position="75"/>
    </location>
</feature>
<keyword evidence="9" id="KW-0539">Nucleus</keyword>
<dbReference type="GO" id="GO:0005681">
    <property type="term" value="C:spliceosomal complex"/>
    <property type="evidence" value="ECO:0007669"/>
    <property type="project" value="UniProtKB-KW"/>
</dbReference>
<evidence type="ECO:0000256" key="10">
    <source>
        <dbReference type="ARBA" id="ARBA00061121"/>
    </source>
</evidence>
<dbReference type="InterPro" id="IPR050374">
    <property type="entry name" value="RRT5_SRSF_SR"/>
</dbReference>
<keyword evidence="3" id="KW-0597">Phosphoprotein</keyword>
<feature type="compositionally biased region" description="Basic residues" evidence="12">
    <location>
        <begin position="212"/>
        <end position="252"/>
    </location>
</feature>
<reference evidence="14" key="1">
    <citation type="submission" date="2023-12" db="EMBL/GenBank/DDBJ databases">
        <title>Genome assembly of Anisodus tanguticus.</title>
        <authorList>
            <person name="Wang Y.-J."/>
        </authorList>
    </citation>
    <scope>NUCLEOTIDE SEQUENCE</scope>
    <source>
        <strain evidence="14">KB-2021</strain>
        <tissue evidence="14">Leaf</tissue>
    </source>
</reference>
<dbReference type="GO" id="GO:0006397">
    <property type="term" value="P:mRNA processing"/>
    <property type="evidence" value="ECO:0007669"/>
    <property type="project" value="UniProtKB-KW"/>
</dbReference>
<dbReference type="AlphaFoldDB" id="A0AAE1S5J3"/>
<evidence type="ECO:0000256" key="4">
    <source>
        <dbReference type="ARBA" id="ARBA00022664"/>
    </source>
</evidence>